<dbReference type="EMBL" id="JAKMXF010000033">
    <property type="protein sequence ID" value="KAI6660602.1"/>
    <property type="molecule type" value="Genomic_DNA"/>
</dbReference>
<evidence type="ECO:0000313" key="1">
    <source>
        <dbReference type="EMBL" id="KAI6660602.1"/>
    </source>
</evidence>
<proteinExistence type="predicted"/>
<dbReference type="Proteomes" id="UP001165289">
    <property type="component" value="Unassembled WGS sequence"/>
</dbReference>
<protein>
    <submittedName>
        <fullName evidence="1">Uncharacterized protein</fullName>
    </submittedName>
</protein>
<comment type="caution">
    <text evidence="1">The sequence shown here is derived from an EMBL/GenBank/DDBJ whole genome shotgun (WGS) entry which is preliminary data.</text>
</comment>
<gene>
    <name evidence="1" type="ORF">LOD99_14186</name>
</gene>
<accession>A0AAV7KGY5</accession>
<organism evidence="1 2">
    <name type="scientific">Oopsacas minuta</name>
    <dbReference type="NCBI Taxonomy" id="111878"/>
    <lineage>
        <taxon>Eukaryota</taxon>
        <taxon>Metazoa</taxon>
        <taxon>Porifera</taxon>
        <taxon>Hexactinellida</taxon>
        <taxon>Hexasterophora</taxon>
        <taxon>Lyssacinosida</taxon>
        <taxon>Leucopsacidae</taxon>
        <taxon>Oopsacas</taxon>
    </lineage>
</organism>
<dbReference type="AlphaFoldDB" id="A0AAV7KGY5"/>
<evidence type="ECO:0000313" key="2">
    <source>
        <dbReference type="Proteomes" id="UP001165289"/>
    </source>
</evidence>
<keyword evidence="2" id="KW-1185">Reference proteome</keyword>
<sequence length="369" mass="43346">MSTPPPLGIFHKLLQCFSKKFKIQPERLRDLSSQESYESFLSFICEYIFLFERLQNTGNIYTEFIHNKIRVSTISIKLIFLKIFLFKYYFPISKLNESLTSTSTGLLLVFGWILERSNIFMYLSKYLLQYRTGDLFQQYDEDLSLDLITFYPPVQFVSTLPVKSLHINQTLPYLKSEFSRIRGVLRELSSIVELNIRNELLLLHTDSRNVLISEDLTVKRFRKELRLVDLHYLQSKHLIEAFCINSNNQIFAINMLRTVFSKINHFWRQLDSAYTTEMRDETKEYKHQVMPAPPSLLANISCFINTVISPPITAMILSSNDDIHLDKEQLGCMKHECGLKILRIKQYLSSNCIQYHSIAEKPLVIFKFD</sequence>
<name>A0AAV7KGY5_9METZ</name>
<reference evidence="1 2" key="1">
    <citation type="journal article" date="2023" name="BMC Biol.">
        <title>The compact genome of the sponge Oopsacas minuta (Hexactinellida) is lacking key metazoan core genes.</title>
        <authorList>
            <person name="Santini S."/>
            <person name="Schenkelaars Q."/>
            <person name="Jourda C."/>
            <person name="Duchesne M."/>
            <person name="Belahbib H."/>
            <person name="Rocher C."/>
            <person name="Selva M."/>
            <person name="Riesgo A."/>
            <person name="Vervoort M."/>
            <person name="Leys S.P."/>
            <person name="Kodjabachian L."/>
            <person name="Le Bivic A."/>
            <person name="Borchiellini C."/>
            <person name="Claverie J.M."/>
            <person name="Renard E."/>
        </authorList>
    </citation>
    <scope>NUCLEOTIDE SEQUENCE [LARGE SCALE GENOMIC DNA]</scope>
    <source>
        <strain evidence="1">SPO-2</strain>
    </source>
</reference>